<proteinExistence type="predicted"/>
<reference evidence="1 2" key="1">
    <citation type="journal article" date="2024" name="G3 (Bethesda)">
        <title>Genome assembly of Hibiscus sabdariffa L. provides insights into metabolisms of medicinal natural products.</title>
        <authorList>
            <person name="Kim T."/>
        </authorList>
    </citation>
    <scope>NUCLEOTIDE SEQUENCE [LARGE SCALE GENOMIC DNA]</scope>
    <source>
        <strain evidence="1">TK-2024</strain>
        <tissue evidence="1">Old leaves</tissue>
    </source>
</reference>
<accession>A0ABR2D181</accession>
<comment type="caution">
    <text evidence="1">The sequence shown here is derived from an EMBL/GenBank/DDBJ whole genome shotgun (WGS) entry which is preliminary data.</text>
</comment>
<keyword evidence="2" id="KW-1185">Reference proteome</keyword>
<dbReference type="EMBL" id="JBBPBM010000038">
    <property type="protein sequence ID" value="KAK8527478.1"/>
    <property type="molecule type" value="Genomic_DNA"/>
</dbReference>
<protein>
    <submittedName>
        <fullName evidence="1">Uncharacterized protein</fullName>
    </submittedName>
</protein>
<sequence length="70" mass="7862">MAYFEKFLTPVDVKKQVAIPSDFVKHLPEYKGGRTINFPVRDVAVAEDKWLAVIGGGKFRSVPLQQDLAE</sequence>
<name>A0ABR2D181_9ROSI</name>
<dbReference type="Proteomes" id="UP001472677">
    <property type="component" value="Unassembled WGS sequence"/>
</dbReference>
<evidence type="ECO:0000313" key="1">
    <source>
        <dbReference type="EMBL" id="KAK8527478.1"/>
    </source>
</evidence>
<gene>
    <name evidence="1" type="ORF">V6N12_054690</name>
</gene>
<organism evidence="1 2">
    <name type="scientific">Hibiscus sabdariffa</name>
    <name type="common">roselle</name>
    <dbReference type="NCBI Taxonomy" id="183260"/>
    <lineage>
        <taxon>Eukaryota</taxon>
        <taxon>Viridiplantae</taxon>
        <taxon>Streptophyta</taxon>
        <taxon>Embryophyta</taxon>
        <taxon>Tracheophyta</taxon>
        <taxon>Spermatophyta</taxon>
        <taxon>Magnoliopsida</taxon>
        <taxon>eudicotyledons</taxon>
        <taxon>Gunneridae</taxon>
        <taxon>Pentapetalae</taxon>
        <taxon>rosids</taxon>
        <taxon>malvids</taxon>
        <taxon>Malvales</taxon>
        <taxon>Malvaceae</taxon>
        <taxon>Malvoideae</taxon>
        <taxon>Hibiscus</taxon>
    </lineage>
</organism>
<evidence type="ECO:0000313" key="2">
    <source>
        <dbReference type="Proteomes" id="UP001472677"/>
    </source>
</evidence>